<gene>
    <name evidence="3" type="ORF">GCM10009754_03130</name>
</gene>
<dbReference type="SUPFAM" id="SSF53474">
    <property type="entry name" value="alpha/beta-Hydrolases"/>
    <property type="match status" value="1"/>
</dbReference>
<dbReference type="PANTHER" id="PTHR11487:SF0">
    <property type="entry name" value="S-ACYL FATTY ACID SYNTHASE THIOESTERASE, MEDIUM CHAIN"/>
    <property type="match status" value="1"/>
</dbReference>
<protein>
    <submittedName>
        <fullName evidence="3">Alpha/beta fold hydrolase</fullName>
    </submittedName>
</protein>
<evidence type="ECO:0000256" key="1">
    <source>
        <dbReference type="ARBA" id="ARBA00007169"/>
    </source>
</evidence>
<name>A0ABN2Q0B2_9PSEU</name>
<organism evidence="3 4">
    <name type="scientific">Amycolatopsis minnesotensis</name>
    <dbReference type="NCBI Taxonomy" id="337894"/>
    <lineage>
        <taxon>Bacteria</taxon>
        <taxon>Bacillati</taxon>
        <taxon>Actinomycetota</taxon>
        <taxon>Actinomycetes</taxon>
        <taxon>Pseudonocardiales</taxon>
        <taxon>Pseudonocardiaceae</taxon>
        <taxon>Amycolatopsis</taxon>
    </lineage>
</organism>
<dbReference type="PANTHER" id="PTHR11487">
    <property type="entry name" value="THIOESTERASE"/>
    <property type="match status" value="1"/>
</dbReference>
<dbReference type="InterPro" id="IPR012223">
    <property type="entry name" value="TEII"/>
</dbReference>
<dbReference type="RefSeq" id="WP_344412500.1">
    <property type="nucleotide sequence ID" value="NZ_BAAANN010000001.1"/>
</dbReference>
<comment type="caution">
    <text evidence="3">The sequence shown here is derived from an EMBL/GenBank/DDBJ whole genome shotgun (WGS) entry which is preliminary data.</text>
</comment>
<accession>A0ABN2Q0B2</accession>
<dbReference type="EMBL" id="BAAANN010000001">
    <property type="protein sequence ID" value="GAA1939386.1"/>
    <property type="molecule type" value="Genomic_DNA"/>
</dbReference>
<dbReference type="GO" id="GO:0016787">
    <property type="term" value="F:hydrolase activity"/>
    <property type="evidence" value="ECO:0007669"/>
    <property type="project" value="UniProtKB-KW"/>
</dbReference>
<dbReference type="InterPro" id="IPR029058">
    <property type="entry name" value="AB_hydrolase_fold"/>
</dbReference>
<keyword evidence="3" id="KW-0378">Hydrolase</keyword>
<evidence type="ECO:0000313" key="4">
    <source>
        <dbReference type="Proteomes" id="UP001501116"/>
    </source>
</evidence>
<sequence>MTTDPWLQPPVAPGTTRLFCFPFAGGNGPAFKLWRSALAPDTEVWAVMLPARGPRLADPPVTSMAELVSHLADAIAKLTDKPFAFFGHSLGSLVAFETTRELRRRGLPLPQVLWASGAEGPRTREVKRHLHGLPHDEFIEALRGYNGTPAELLEHREIMELLYPALQADFGMAEQYEYREEPPLALPIHALYGHADPHVEYERVQGWAHETTHRLSLHGFDGDHFFLFPHQEAITTLVAAESWPSR</sequence>
<dbReference type="Pfam" id="PF00975">
    <property type="entry name" value="Thioesterase"/>
    <property type="match status" value="1"/>
</dbReference>
<reference evidence="3 4" key="1">
    <citation type="journal article" date="2019" name="Int. J. Syst. Evol. Microbiol.">
        <title>The Global Catalogue of Microorganisms (GCM) 10K type strain sequencing project: providing services to taxonomists for standard genome sequencing and annotation.</title>
        <authorList>
            <consortium name="The Broad Institute Genomics Platform"/>
            <consortium name="The Broad Institute Genome Sequencing Center for Infectious Disease"/>
            <person name="Wu L."/>
            <person name="Ma J."/>
        </authorList>
    </citation>
    <scope>NUCLEOTIDE SEQUENCE [LARGE SCALE GENOMIC DNA]</scope>
    <source>
        <strain evidence="3 4">JCM 14545</strain>
    </source>
</reference>
<comment type="similarity">
    <text evidence="1">Belongs to the thioesterase family.</text>
</comment>
<proteinExistence type="inferred from homology"/>
<evidence type="ECO:0000259" key="2">
    <source>
        <dbReference type="Pfam" id="PF00975"/>
    </source>
</evidence>
<dbReference type="Proteomes" id="UP001501116">
    <property type="component" value="Unassembled WGS sequence"/>
</dbReference>
<feature type="domain" description="Thioesterase" evidence="2">
    <location>
        <begin position="17"/>
        <end position="235"/>
    </location>
</feature>
<dbReference type="InterPro" id="IPR001031">
    <property type="entry name" value="Thioesterase"/>
</dbReference>
<evidence type="ECO:0000313" key="3">
    <source>
        <dbReference type="EMBL" id="GAA1939386.1"/>
    </source>
</evidence>
<dbReference type="Gene3D" id="3.40.50.1820">
    <property type="entry name" value="alpha/beta hydrolase"/>
    <property type="match status" value="1"/>
</dbReference>
<keyword evidence="4" id="KW-1185">Reference proteome</keyword>